<dbReference type="InterPro" id="IPR018120">
    <property type="entry name" value="Glyco_hydro_1_AS"/>
</dbReference>
<evidence type="ECO:0000313" key="6">
    <source>
        <dbReference type="EMBL" id="KAH6757047.1"/>
    </source>
</evidence>
<sequence>MEMEKNGVVIIGNEVEESSLIGSSEWWIHEGPVPAYHDNSGLTRHWFPPDFIFGAGTAAFQVIYLYLYLLSSLNSFIYYIGFVLGKIADGSNGTVACDMYNRYKEDIKMMKQMGFDSYRFSISWPTILPGGRCSAGINREGIDYYNDVINTVLKHKMKPFVTIFHWDLPLCLEKEYGGFLSKRIKDDFREFAEVCFWEFGDRVKHWTTVNEPWTYAVNGYVRGSFPPGRKVPAPDDKLATKIPPHRGLPPLIENTTGDKFLIARPSDAYTVGRNLLLAHAEAVHLYRTKFQEAQQGKIGIVLNSHWFYAFNEESEADKLAVRRAVDFMLGWFLDPVVHGRYPENMINCVPPDNLASFTPQEIRKLKGSLDFLGLNYYTTEYVSDDPHPPDGEGYFADQKAQFKFERDNQLIGPPSGSRWLHSVPKGIYWILTYLDQVYPELNEIYITENGFSTKGDFKKTAKMVCDDDEDRTKYHQNHLANILKAMKDDILKKLKGYFVWSWCDNFEWGDGYTVRFGLVYVDYTNDLTRYPKDSAAWFAKFLKSKAEPPKWFHPWWRLRSDKRSLDQENIGENETADKRLKLVETITPE</sequence>
<dbReference type="Pfam" id="PF00232">
    <property type="entry name" value="Glyco_hydro_1"/>
    <property type="match status" value="1"/>
</dbReference>
<dbReference type="AlphaFoldDB" id="A0AAD4IQJ5"/>
<evidence type="ECO:0000256" key="4">
    <source>
        <dbReference type="PROSITE-ProRule" id="PRU10055"/>
    </source>
</evidence>
<dbReference type="SUPFAM" id="SSF51445">
    <property type="entry name" value="(Trans)glycosidases"/>
    <property type="match status" value="1"/>
</dbReference>
<dbReference type="GO" id="GO:0008422">
    <property type="term" value="F:beta-glucosidase activity"/>
    <property type="evidence" value="ECO:0007669"/>
    <property type="project" value="TreeGrafter"/>
</dbReference>
<dbReference type="PRINTS" id="PR00131">
    <property type="entry name" value="GLHYDRLASE1"/>
</dbReference>
<keyword evidence="7" id="KW-1185">Reference proteome</keyword>
<evidence type="ECO:0000256" key="3">
    <source>
        <dbReference type="ARBA" id="ARBA00023295"/>
    </source>
</evidence>
<evidence type="ECO:0000313" key="7">
    <source>
        <dbReference type="Proteomes" id="UP001190926"/>
    </source>
</evidence>
<dbReference type="InterPro" id="IPR017853">
    <property type="entry name" value="GH"/>
</dbReference>
<evidence type="ECO:0000256" key="2">
    <source>
        <dbReference type="ARBA" id="ARBA00022801"/>
    </source>
</evidence>
<feature type="active site" description="Nucleophile" evidence="4">
    <location>
        <position position="448"/>
    </location>
</feature>
<comment type="similarity">
    <text evidence="1 5">Belongs to the glycosyl hydrolase 1 family.</text>
</comment>
<dbReference type="FunFam" id="3.20.20.80:FF:000041">
    <property type="entry name" value="Beta-glucosidase 7"/>
    <property type="match status" value="1"/>
</dbReference>
<evidence type="ECO:0000256" key="5">
    <source>
        <dbReference type="RuleBase" id="RU003690"/>
    </source>
</evidence>
<dbReference type="GO" id="GO:0005975">
    <property type="term" value="P:carbohydrate metabolic process"/>
    <property type="evidence" value="ECO:0007669"/>
    <property type="project" value="InterPro"/>
</dbReference>
<keyword evidence="2" id="KW-0378">Hydrolase</keyword>
<comment type="caution">
    <text evidence="6">The sequence shown here is derived from an EMBL/GenBank/DDBJ whole genome shotgun (WGS) entry which is preliminary data.</text>
</comment>
<name>A0AAD4IQJ5_PERFH</name>
<gene>
    <name evidence="6" type="ORF">C2S53_018741</name>
</gene>
<proteinExistence type="inferred from homology"/>
<dbReference type="Proteomes" id="UP001190926">
    <property type="component" value="Unassembled WGS sequence"/>
</dbReference>
<accession>A0AAD4IQJ5</accession>
<dbReference type="EMBL" id="SDAM02029498">
    <property type="protein sequence ID" value="KAH6757047.1"/>
    <property type="molecule type" value="Genomic_DNA"/>
</dbReference>
<dbReference type="Gene3D" id="3.20.20.80">
    <property type="entry name" value="Glycosidases"/>
    <property type="match status" value="1"/>
</dbReference>
<keyword evidence="3" id="KW-0326">Glycosidase</keyword>
<dbReference type="PANTHER" id="PTHR10353:SF137">
    <property type="entry name" value="MYROSINASE 3-RELATED"/>
    <property type="match status" value="1"/>
</dbReference>
<dbReference type="PROSITE" id="PS00572">
    <property type="entry name" value="GLYCOSYL_HYDROL_F1_1"/>
    <property type="match status" value="1"/>
</dbReference>
<organism evidence="6 7">
    <name type="scientific">Perilla frutescens var. hirtella</name>
    <name type="common">Perilla citriodora</name>
    <name type="synonym">Perilla setoyensis</name>
    <dbReference type="NCBI Taxonomy" id="608512"/>
    <lineage>
        <taxon>Eukaryota</taxon>
        <taxon>Viridiplantae</taxon>
        <taxon>Streptophyta</taxon>
        <taxon>Embryophyta</taxon>
        <taxon>Tracheophyta</taxon>
        <taxon>Spermatophyta</taxon>
        <taxon>Magnoliopsida</taxon>
        <taxon>eudicotyledons</taxon>
        <taxon>Gunneridae</taxon>
        <taxon>Pentapetalae</taxon>
        <taxon>asterids</taxon>
        <taxon>lamiids</taxon>
        <taxon>Lamiales</taxon>
        <taxon>Lamiaceae</taxon>
        <taxon>Nepetoideae</taxon>
        <taxon>Elsholtzieae</taxon>
        <taxon>Perilla</taxon>
    </lineage>
</organism>
<reference evidence="6 7" key="1">
    <citation type="journal article" date="2021" name="Nat. Commun.">
        <title>Incipient diploidization of the medicinal plant Perilla within 10,000 years.</title>
        <authorList>
            <person name="Zhang Y."/>
            <person name="Shen Q."/>
            <person name="Leng L."/>
            <person name="Zhang D."/>
            <person name="Chen S."/>
            <person name="Shi Y."/>
            <person name="Ning Z."/>
            <person name="Chen S."/>
        </authorList>
    </citation>
    <scope>NUCLEOTIDE SEQUENCE [LARGE SCALE GENOMIC DNA]</scope>
    <source>
        <strain evidence="7">cv. PC099</strain>
    </source>
</reference>
<evidence type="ECO:0000256" key="1">
    <source>
        <dbReference type="ARBA" id="ARBA00010838"/>
    </source>
</evidence>
<protein>
    <submittedName>
        <fullName evidence="6">Uncharacterized protein</fullName>
    </submittedName>
</protein>
<dbReference type="PANTHER" id="PTHR10353">
    <property type="entry name" value="GLYCOSYL HYDROLASE"/>
    <property type="match status" value="1"/>
</dbReference>
<dbReference type="InterPro" id="IPR001360">
    <property type="entry name" value="Glyco_hydro_1"/>
</dbReference>